<gene>
    <name evidence="2" type="ordered locus">Mmc1_3452</name>
</gene>
<evidence type="ECO:0000256" key="1">
    <source>
        <dbReference type="SAM" id="Phobius"/>
    </source>
</evidence>
<name>A0LD94_MAGMM</name>
<dbReference type="KEGG" id="mgm:Mmc1_3452"/>
<keyword evidence="3" id="KW-1185">Reference proteome</keyword>
<feature type="transmembrane region" description="Helical" evidence="1">
    <location>
        <begin position="73"/>
        <end position="91"/>
    </location>
</feature>
<keyword evidence="1" id="KW-1133">Transmembrane helix</keyword>
<feature type="transmembrane region" description="Helical" evidence="1">
    <location>
        <begin position="206"/>
        <end position="226"/>
    </location>
</feature>
<feature type="transmembrane region" description="Helical" evidence="1">
    <location>
        <begin position="357"/>
        <end position="374"/>
    </location>
</feature>
<dbReference type="Proteomes" id="UP000002586">
    <property type="component" value="Chromosome"/>
</dbReference>
<dbReference type="OrthoDB" id="8482278at2"/>
<keyword evidence="1" id="KW-0472">Membrane</keyword>
<evidence type="ECO:0008006" key="4">
    <source>
        <dbReference type="Google" id="ProtNLM"/>
    </source>
</evidence>
<sequence length="385" mass="41508" precursor="true">MTPLDRPTYARYLPRMGMLALLCLIAYTATAGWLPSEARSHVVVGAAILPLILANILYFSATLTRSSQPPASLWGWPLLGLLAGLVVIAALSLDRRWALLGAVMAMVAVLGTLNWIRQRRKQCLGDPHPGLRWYEGALVSLLLGLVAISGGLLMPDYWAPLRSMHLHLNLIGFVGMTAISTMQVLLPTAAKFQDTDVVRRLHQHAIWAMGGSLAFAVGAAGLHLFYLLGLGLWLRPLGAWILSLWGFRDKIYGGGGATWPLLAALAGFMIMMFAGLLVALGWLSAQNTLPLFFIGFLFPLLTGALTQLLPLWWWPGLETPLRSEARSAIELGSPGRAAVYLVCGVGAALGYGWAAPLAAAAVAQFLLQVLVVRMKTPKMPPGNSF</sequence>
<dbReference type="HOGENOM" id="CLU_727485_0_0_5"/>
<dbReference type="EMBL" id="CP000471">
    <property type="protein sequence ID" value="ABK45937.1"/>
    <property type="molecule type" value="Genomic_DNA"/>
</dbReference>
<dbReference type="RefSeq" id="WP_011714993.1">
    <property type="nucleotide sequence ID" value="NC_008576.1"/>
</dbReference>
<organism evidence="2 3">
    <name type="scientific">Magnetococcus marinus (strain ATCC BAA-1437 / JCM 17883 / MC-1)</name>
    <dbReference type="NCBI Taxonomy" id="156889"/>
    <lineage>
        <taxon>Bacteria</taxon>
        <taxon>Pseudomonadati</taxon>
        <taxon>Pseudomonadota</taxon>
        <taxon>Magnetococcia</taxon>
        <taxon>Magnetococcales</taxon>
        <taxon>Magnetococcaceae</taxon>
        <taxon>Magnetococcus</taxon>
    </lineage>
</organism>
<keyword evidence="1" id="KW-0812">Transmembrane</keyword>
<proteinExistence type="predicted"/>
<reference evidence="2 3" key="2">
    <citation type="journal article" date="2012" name="Int. J. Syst. Evol. Microbiol.">
        <title>Magnetococcus marinus gen. nov., sp. nov., a marine, magnetotactic bacterium that represents a novel lineage (Magnetococcaceae fam. nov.; Magnetococcales ord. nov.) at the base of the Alphaproteobacteria.</title>
        <authorList>
            <person name="Bazylinski D.A."/>
            <person name="Williams T.J."/>
            <person name="Lefevre C.T."/>
            <person name="Berg R.J."/>
            <person name="Zhang C.L."/>
            <person name="Bowser S.S."/>
            <person name="Dean A.J."/>
            <person name="Beveridge T.J."/>
        </authorList>
    </citation>
    <scope>NUCLEOTIDE SEQUENCE [LARGE SCALE GENOMIC DNA]</scope>
    <source>
        <strain evidence="3">ATCC BAA-1437 / JCM 17883 / MC-1</strain>
    </source>
</reference>
<feature type="transmembrane region" description="Helical" evidence="1">
    <location>
        <begin position="40"/>
        <end position="61"/>
    </location>
</feature>
<feature type="transmembrane region" description="Helical" evidence="1">
    <location>
        <begin position="97"/>
        <end position="116"/>
    </location>
</feature>
<feature type="transmembrane region" description="Helical" evidence="1">
    <location>
        <begin position="259"/>
        <end position="283"/>
    </location>
</feature>
<evidence type="ECO:0000313" key="2">
    <source>
        <dbReference type="EMBL" id="ABK45937.1"/>
    </source>
</evidence>
<evidence type="ECO:0000313" key="3">
    <source>
        <dbReference type="Proteomes" id="UP000002586"/>
    </source>
</evidence>
<feature type="transmembrane region" description="Helical" evidence="1">
    <location>
        <begin position="166"/>
        <end position="186"/>
    </location>
</feature>
<dbReference type="eggNOG" id="ENOG502ZCJS">
    <property type="taxonomic scope" value="Bacteria"/>
</dbReference>
<feature type="transmembrane region" description="Helical" evidence="1">
    <location>
        <begin position="289"/>
        <end position="314"/>
    </location>
</feature>
<feature type="transmembrane region" description="Helical" evidence="1">
    <location>
        <begin position="137"/>
        <end position="154"/>
    </location>
</feature>
<accession>A0LD94</accession>
<reference evidence="3" key="1">
    <citation type="journal article" date="2009" name="Appl. Environ. Microbiol.">
        <title>Complete genome sequence of the chemolithoautotrophic marine magnetotactic coccus strain MC-1.</title>
        <authorList>
            <person name="Schubbe S."/>
            <person name="Williams T.J."/>
            <person name="Xie G."/>
            <person name="Kiss H.E."/>
            <person name="Brettin T.S."/>
            <person name="Martinez D."/>
            <person name="Ross C.A."/>
            <person name="Schuler D."/>
            <person name="Cox B.L."/>
            <person name="Nealson K.H."/>
            <person name="Bazylinski D.A."/>
        </authorList>
    </citation>
    <scope>NUCLEOTIDE SEQUENCE [LARGE SCALE GENOMIC DNA]</scope>
    <source>
        <strain evidence="3">ATCC BAA-1437 / JCM 17883 / MC-1</strain>
    </source>
</reference>
<protein>
    <recommendedName>
        <fullName evidence="4">NnrS family protein</fullName>
    </recommendedName>
</protein>
<feature type="transmembrane region" description="Helical" evidence="1">
    <location>
        <begin position="12"/>
        <end position="34"/>
    </location>
</feature>
<dbReference type="AlphaFoldDB" id="A0LD94"/>